<sequence length="601" mass="65904">MNMGLSPHLVTQVLLIKRNWDARPTLSGNAVETSTMHLHAKCTFAITIGLLFFHSSFADPKGPLALLRSGSLRGKYVSVVGKEAVVEAYLGVPFAQPPVGPLRLAPPLPATPWEGERDATQQPAMCLQDLEMIAGFTKNISVQLDIPGISEDCLYLNIYTPAMSKACPKLPVKVWIHGGGFVLGAASLYDGSALAAYQDVVVVLIQYRLGIMGFLSTGDEHCPGNYGLLDQVTALHWIQENIHSFGGDPGLVTIFGESAGGVSVSLQLLSPLSSGLFHRAIAESGTAMMGGVLNSMPLTFAQMVANMSGCDITSSKTIVECMMQLSEEDIINNLEKLRMIPLGVVIDGVFLTKSREESFQNHEVNKVPFMTGVTDLECGWLLTNLFAPPGWVDGMDREQVAPILSMFNTKAADPRIKELILDEYLGTTEDRLAIRDGCLEMMGDILFNIPAIQVANYHRDAGAPTYLYEFQQAPSIIQDQRASFTKSDHGDEIHFVFGACFWNGGHIKFTVDKAVCTEEEQKLALTVMEYWGNFARTGSPNGEGLVEWPQYGEREEYLGLGLEQRVGQRLKGNHFVFMTQTVPEMVQQRHSGSSEGHEYMQ</sequence>
<evidence type="ECO:0000256" key="3">
    <source>
        <dbReference type="RuleBase" id="RU361235"/>
    </source>
</evidence>
<dbReference type="CDD" id="cd00312">
    <property type="entry name" value="Esterase_lipase"/>
    <property type="match status" value="1"/>
</dbReference>
<evidence type="ECO:0000313" key="5">
    <source>
        <dbReference type="EMBL" id="KAJ8272212.1"/>
    </source>
</evidence>
<reference evidence="5" key="1">
    <citation type="journal article" date="2023" name="Science">
        <title>Genome structures resolve the early diversification of teleost fishes.</title>
        <authorList>
            <person name="Parey E."/>
            <person name="Louis A."/>
            <person name="Montfort J."/>
            <person name="Bouchez O."/>
            <person name="Roques C."/>
            <person name="Iampietro C."/>
            <person name="Lluch J."/>
            <person name="Castinel A."/>
            <person name="Donnadieu C."/>
            <person name="Desvignes T."/>
            <person name="Floi Bucao C."/>
            <person name="Jouanno E."/>
            <person name="Wen M."/>
            <person name="Mejri S."/>
            <person name="Dirks R."/>
            <person name="Jansen H."/>
            <person name="Henkel C."/>
            <person name="Chen W.J."/>
            <person name="Zahm M."/>
            <person name="Cabau C."/>
            <person name="Klopp C."/>
            <person name="Thompson A.W."/>
            <person name="Robinson-Rechavi M."/>
            <person name="Braasch I."/>
            <person name="Lecointre G."/>
            <person name="Bobe J."/>
            <person name="Postlethwait J.H."/>
            <person name="Berthelot C."/>
            <person name="Roest Crollius H."/>
            <person name="Guiguen Y."/>
        </authorList>
    </citation>
    <scope>NUCLEOTIDE SEQUENCE</scope>
    <source>
        <tissue evidence="5">Blood</tissue>
    </source>
</reference>
<name>A0A9Q1DJJ2_CONCO</name>
<evidence type="ECO:0000256" key="2">
    <source>
        <dbReference type="ARBA" id="ARBA00022801"/>
    </source>
</evidence>
<evidence type="ECO:0000256" key="1">
    <source>
        <dbReference type="ARBA" id="ARBA00005964"/>
    </source>
</evidence>
<evidence type="ECO:0000313" key="6">
    <source>
        <dbReference type="Proteomes" id="UP001152803"/>
    </source>
</evidence>
<comment type="similarity">
    <text evidence="1 3">Belongs to the type-B carboxylesterase/lipase family.</text>
</comment>
<evidence type="ECO:0000259" key="4">
    <source>
        <dbReference type="Pfam" id="PF00135"/>
    </source>
</evidence>
<protein>
    <recommendedName>
        <fullName evidence="3">Carboxylic ester hydrolase</fullName>
        <ecNumber evidence="3">3.1.1.-</ecNumber>
    </recommendedName>
</protein>
<dbReference type="OrthoDB" id="3200163at2759"/>
<keyword evidence="2 3" id="KW-0378">Hydrolase</keyword>
<dbReference type="Gene3D" id="3.40.50.1820">
    <property type="entry name" value="alpha/beta hydrolase"/>
    <property type="match status" value="1"/>
</dbReference>
<dbReference type="InterPro" id="IPR050309">
    <property type="entry name" value="Type-B_Carboxylest/Lipase"/>
</dbReference>
<proteinExistence type="inferred from homology"/>
<organism evidence="5 6">
    <name type="scientific">Conger conger</name>
    <name type="common">Conger eel</name>
    <name type="synonym">Muraena conger</name>
    <dbReference type="NCBI Taxonomy" id="82655"/>
    <lineage>
        <taxon>Eukaryota</taxon>
        <taxon>Metazoa</taxon>
        <taxon>Chordata</taxon>
        <taxon>Craniata</taxon>
        <taxon>Vertebrata</taxon>
        <taxon>Euteleostomi</taxon>
        <taxon>Actinopterygii</taxon>
        <taxon>Neopterygii</taxon>
        <taxon>Teleostei</taxon>
        <taxon>Anguilliformes</taxon>
        <taxon>Congridae</taxon>
        <taxon>Conger</taxon>
    </lineage>
</organism>
<dbReference type="Pfam" id="PF00135">
    <property type="entry name" value="COesterase"/>
    <property type="match status" value="1"/>
</dbReference>
<dbReference type="AlphaFoldDB" id="A0A9Q1DJJ2"/>
<dbReference type="InterPro" id="IPR019819">
    <property type="entry name" value="Carboxylesterase_B_CS"/>
</dbReference>
<accession>A0A9Q1DJJ2</accession>
<dbReference type="PROSITE" id="PS00941">
    <property type="entry name" value="CARBOXYLESTERASE_B_2"/>
    <property type="match status" value="1"/>
</dbReference>
<dbReference type="FunFam" id="3.40.50.1820:FF:000128">
    <property type="entry name" value="Carboxylic ester hydrolase"/>
    <property type="match status" value="1"/>
</dbReference>
<comment type="caution">
    <text evidence="5">The sequence shown here is derived from an EMBL/GenBank/DDBJ whole genome shotgun (WGS) entry which is preliminary data.</text>
</comment>
<dbReference type="SUPFAM" id="SSF53474">
    <property type="entry name" value="alpha/beta-Hydrolases"/>
    <property type="match status" value="1"/>
</dbReference>
<dbReference type="EC" id="3.1.1.-" evidence="3"/>
<dbReference type="PROSITE" id="PS00122">
    <property type="entry name" value="CARBOXYLESTERASE_B_1"/>
    <property type="match status" value="1"/>
</dbReference>
<dbReference type="InterPro" id="IPR019826">
    <property type="entry name" value="Carboxylesterase_B_AS"/>
</dbReference>
<feature type="domain" description="Carboxylesterase type B" evidence="4">
    <location>
        <begin position="67"/>
        <end position="577"/>
    </location>
</feature>
<dbReference type="Proteomes" id="UP001152803">
    <property type="component" value="Unassembled WGS sequence"/>
</dbReference>
<dbReference type="EMBL" id="JAFJMO010000007">
    <property type="protein sequence ID" value="KAJ8272212.1"/>
    <property type="molecule type" value="Genomic_DNA"/>
</dbReference>
<dbReference type="GO" id="GO:0016787">
    <property type="term" value="F:hydrolase activity"/>
    <property type="evidence" value="ECO:0007669"/>
    <property type="project" value="UniProtKB-KW"/>
</dbReference>
<dbReference type="PANTHER" id="PTHR11559">
    <property type="entry name" value="CARBOXYLESTERASE"/>
    <property type="match status" value="1"/>
</dbReference>
<dbReference type="InterPro" id="IPR002018">
    <property type="entry name" value="CarbesteraseB"/>
</dbReference>
<keyword evidence="6" id="KW-1185">Reference proteome</keyword>
<gene>
    <name evidence="5" type="ORF">COCON_G00110710</name>
</gene>
<dbReference type="InterPro" id="IPR029058">
    <property type="entry name" value="AB_hydrolase_fold"/>
</dbReference>